<dbReference type="VEuPathDB" id="PiroplasmaDB:TA19100"/>
<dbReference type="GO" id="GO:0005763">
    <property type="term" value="C:mitochondrial small ribosomal subunit"/>
    <property type="evidence" value="ECO:0007669"/>
    <property type="project" value="TreeGrafter"/>
</dbReference>
<evidence type="ECO:0000256" key="7">
    <source>
        <dbReference type="ARBA" id="ARBA00035140"/>
    </source>
</evidence>
<evidence type="ECO:0000313" key="10">
    <source>
        <dbReference type="EMBL" id="SVP89506.1"/>
    </source>
</evidence>
<dbReference type="EMBL" id="UIVT01000001">
    <property type="protein sequence ID" value="SVP88337.1"/>
    <property type="molecule type" value="Genomic_DNA"/>
</dbReference>
<evidence type="ECO:0000313" key="9">
    <source>
        <dbReference type="EMBL" id="SVP88337.1"/>
    </source>
</evidence>
<comment type="similarity">
    <text evidence="2">Belongs to the mitochondrion-specific ribosomal protein mS29 family.</text>
</comment>
<dbReference type="PANTHER" id="PTHR12810">
    <property type="entry name" value="MITOCHONDRIAL 28S RIBOSOMAL PROTEIN S29"/>
    <property type="match status" value="1"/>
</dbReference>
<evidence type="ECO:0000256" key="8">
    <source>
        <dbReference type="SAM" id="MobiDB-lite"/>
    </source>
</evidence>
<evidence type="ECO:0000256" key="4">
    <source>
        <dbReference type="ARBA" id="ARBA00022980"/>
    </source>
</evidence>
<gene>
    <name evidence="9" type="ORF">TAT_000020200</name>
    <name evidence="10" type="ORF">TAV_000020100</name>
</gene>
<comment type="subcellular location">
    <subcellularLocation>
        <location evidence="1">Mitochondrion</location>
    </subcellularLocation>
</comment>
<accession>A0A3B0N331</accession>
<dbReference type="EMBL" id="UIVS01000001">
    <property type="protein sequence ID" value="SVP89506.1"/>
    <property type="molecule type" value="Genomic_DNA"/>
</dbReference>
<proteinExistence type="inferred from homology"/>
<organism evidence="10">
    <name type="scientific">Theileria annulata</name>
    <dbReference type="NCBI Taxonomy" id="5874"/>
    <lineage>
        <taxon>Eukaryota</taxon>
        <taxon>Sar</taxon>
        <taxon>Alveolata</taxon>
        <taxon>Apicomplexa</taxon>
        <taxon>Aconoidasida</taxon>
        <taxon>Piroplasmida</taxon>
        <taxon>Theileriidae</taxon>
        <taxon>Theileria</taxon>
    </lineage>
</organism>
<sequence length="495" mass="57914">MSRRLANFKLPNIVTPKQRTGARRTTREKREDESQDKYTSAYSLLQTSYKISEEDYRKYGVEQGLLPPYLSNPDSFKVDSRNLYTTFDNCNIYNVGSVVKMDTNDLFSELPEGLCGDMVKDISLLPESEPLGIVNRKPAIEIISQLKQYSQDKVGPLKSRGILLDGKRGSGKSFILNHVSLWARRNGWMVIHEPNASKYSTEVGSIKRSNAGVYIQLEFARTFLERLLMKNEQHLSEIPVVKSLYGNISLDGNYLKYSKRMFDPVIEKIIQEELEILKEDSDPDELECTREKLKLWHSYRKQFRIPILSDRLQNPLKLVDIANFGVNNETFANQAVYEIFNQLKHQTKFPLLFIIDEYNECFTASEYLSIKYENTKFNGWIPSYHLTMPRLFHKFDGDHYRNGFKILATSWSRRKRKKFRPEYLGILPNEVRTVRNFSSKEFANYVLNLKNTRVIYNFPNDKINYFYMLTGIFVQIKFFQGGNGFESRRLLSKLY</sequence>
<protein>
    <recommendedName>
        <fullName evidence="7">Small ribosomal subunit protein mS29</fullName>
    </recommendedName>
</protein>
<dbReference type="PANTHER" id="PTHR12810:SF0">
    <property type="entry name" value="SMALL RIBOSOMAL SUBUNIT PROTEIN MS29"/>
    <property type="match status" value="1"/>
</dbReference>
<evidence type="ECO:0000256" key="5">
    <source>
        <dbReference type="ARBA" id="ARBA00023128"/>
    </source>
</evidence>
<dbReference type="InterPro" id="IPR027417">
    <property type="entry name" value="P-loop_NTPase"/>
</dbReference>
<feature type="region of interest" description="Disordered" evidence="8">
    <location>
        <begin position="15"/>
        <end position="37"/>
    </location>
</feature>
<evidence type="ECO:0000256" key="6">
    <source>
        <dbReference type="ARBA" id="ARBA00023274"/>
    </source>
</evidence>
<name>A0A3B0N331_THEAN</name>
<evidence type="ECO:0000256" key="2">
    <source>
        <dbReference type="ARBA" id="ARBA00009863"/>
    </source>
</evidence>
<dbReference type="SUPFAM" id="SSF52540">
    <property type="entry name" value="P-loop containing nucleoside triphosphate hydrolases"/>
    <property type="match status" value="1"/>
</dbReference>
<evidence type="ECO:0000256" key="3">
    <source>
        <dbReference type="ARBA" id="ARBA00022946"/>
    </source>
</evidence>
<keyword evidence="5" id="KW-0496">Mitochondrion</keyword>
<dbReference type="InterPro" id="IPR019368">
    <property type="entry name" value="Ribosomal_mS29"/>
</dbReference>
<reference evidence="10" key="1">
    <citation type="submission" date="2018-07" db="EMBL/GenBank/DDBJ databases">
        <authorList>
            <person name="Quirk P.G."/>
            <person name="Krulwich T.A."/>
        </authorList>
    </citation>
    <scope>NUCLEOTIDE SEQUENCE</scope>
    <source>
        <strain evidence="10">Anand</strain>
    </source>
</reference>
<dbReference type="GO" id="GO:0003735">
    <property type="term" value="F:structural constituent of ribosome"/>
    <property type="evidence" value="ECO:0007669"/>
    <property type="project" value="TreeGrafter"/>
</dbReference>
<dbReference type="AlphaFoldDB" id="A0A3B0N331"/>
<keyword evidence="6" id="KW-0687">Ribonucleoprotein</keyword>
<dbReference type="Pfam" id="PF10236">
    <property type="entry name" value="DAP3"/>
    <property type="match status" value="2"/>
</dbReference>
<evidence type="ECO:0000256" key="1">
    <source>
        <dbReference type="ARBA" id="ARBA00004173"/>
    </source>
</evidence>
<keyword evidence="3" id="KW-0809">Transit peptide</keyword>
<keyword evidence="4" id="KW-0689">Ribosomal protein</keyword>